<gene>
    <name evidence="3" type="ORF">CA12_04970</name>
</gene>
<protein>
    <submittedName>
        <fullName evidence="3">Putative major pilin subunit</fullName>
    </submittedName>
</protein>
<evidence type="ECO:0000313" key="4">
    <source>
        <dbReference type="Proteomes" id="UP000318741"/>
    </source>
</evidence>
<dbReference type="Pfam" id="PF07963">
    <property type="entry name" value="N_methyl"/>
    <property type="match status" value="1"/>
</dbReference>
<dbReference type="NCBIfam" id="TIGR02532">
    <property type="entry name" value="IV_pilin_GFxxxE"/>
    <property type="match status" value="1"/>
</dbReference>
<keyword evidence="1" id="KW-0812">Transmembrane</keyword>
<dbReference type="InterPro" id="IPR011453">
    <property type="entry name" value="DUF1559"/>
</dbReference>
<dbReference type="AlphaFoldDB" id="A0A517P4X4"/>
<evidence type="ECO:0000313" key="3">
    <source>
        <dbReference type="EMBL" id="QDT14424.1"/>
    </source>
</evidence>
<dbReference type="Pfam" id="PF07596">
    <property type="entry name" value="SBP_bac_10"/>
    <property type="match status" value="1"/>
</dbReference>
<accession>A0A517P4X4</accession>
<dbReference type="PANTHER" id="PTHR30093">
    <property type="entry name" value="GENERAL SECRETION PATHWAY PROTEIN G"/>
    <property type="match status" value="1"/>
</dbReference>
<reference evidence="3 4" key="1">
    <citation type="submission" date="2019-02" db="EMBL/GenBank/DDBJ databases">
        <title>Deep-cultivation of Planctomycetes and their phenomic and genomic characterization uncovers novel biology.</title>
        <authorList>
            <person name="Wiegand S."/>
            <person name="Jogler M."/>
            <person name="Boedeker C."/>
            <person name="Pinto D."/>
            <person name="Vollmers J."/>
            <person name="Rivas-Marin E."/>
            <person name="Kohn T."/>
            <person name="Peeters S.H."/>
            <person name="Heuer A."/>
            <person name="Rast P."/>
            <person name="Oberbeckmann S."/>
            <person name="Bunk B."/>
            <person name="Jeske O."/>
            <person name="Meyerdierks A."/>
            <person name="Storesund J.E."/>
            <person name="Kallscheuer N."/>
            <person name="Luecker S."/>
            <person name="Lage O.M."/>
            <person name="Pohl T."/>
            <person name="Merkel B.J."/>
            <person name="Hornburger P."/>
            <person name="Mueller R.-W."/>
            <person name="Bruemmer F."/>
            <person name="Labrenz M."/>
            <person name="Spormann A.M."/>
            <person name="Op den Camp H."/>
            <person name="Overmann J."/>
            <person name="Amann R."/>
            <person name="Jetten M.S.M."/>
            <person name="Mascher T."/>
            <person name="Medema M.H."/>
            <person name="Devos D.P."/>
            <person name="Kaster A.-K."/>
            <person name="Ovreas L."/>
            <person name="Rohde M."/>
            <person name="Galperin M.Y."/>
            <person name="Jogler C."/>
        </authorList>
    </citation>
    <scope>NUCLEOTIDE SEQUENCE [LARGE SCALE GENOMIC DNA]</scope>
    <source>
        <strain evidence="3 4">CA12</strain>
    </source>
</reference>
<dbReference type="Proteomes" id="UP000318741">
    <property type="component" value="Chromosome"/>
</dbReference>
<name>A0A517P4X4_9PLAN</name>
<keyword evidence="1" id="KW-1133">Transmembrane helix</keyword>
<dbReference type="Gene3D" id="3.30.700.10">
    <property type="entry name" value="Glycoprotein, Type 4 Pilin"/>
    <property type="match status" value="1"/>
</dbReference>
<dbReference type="OrthoDB" id="280382at2"/>
<dbReference type="PANTHER" id="PTHR30093:SF2">
    <property type="entry name" value="TYPE II SECRETION SYSTEM PROTEIN H"/>
    <property type="match status" value="1"/>
</dbReference>
<sequence>MQPPLRVLPRSCSRPANASGGSREGFTLIELLVVIAIIAILVSLLLPAVQQAREAARRSQCQNNLKQLGLALHNYHSTYKIFPGNVRQNTSPVQKGASWIAQILPQLDQAAAFEQMTFVDTTFVTQDGQPDRNWELRSKLWIGALRCPSNPLDETITATNQSATVALGAPATMPVQASDYVGISGAYYLPDTTTIPQGAINTNYGYMMYVGSIIPWNSQNKKVSIAKFRDGTTNTIAVGEHSDYLTDAAGNRKDLRPCTHAGAGALANGGGLHAAGGWTQNLTSPRFAINHIGGTTTGADSRPYEHHLGIRSAHSGGAMVAMADGSVQFMSETMDVNKVLMALCNREDGVVVEGF</sequence>
<dbReference type="InterPro" id="IPR012902">
    <property type="entry name" value="N_methyl_site"/>
</dbReference>
<keyword evidence="1" id="KW-0472">Membrane</keyword>
<dbReference type="KEGG" id="acaf:CA12_04970"/>
<dbReference type="RefSeq" id="WP_145357247.1">
    <property type="nucleotide sequence ID" value="NZ_CP036265.1"/>
</dbReference>
<dbReference type="PROSITE" id="PS00409">
    <property type="entry name" value="PROKAR_NTER_METHYL"/>
    <property type="match status" value="1"/>
</dbReference>
<feature type="transmembrane region" description="Helical" evidence="1">
    <location>
        <begin position="28"/>
        <end position="49"/>
    </location>
</feature>
<evidence type="ECO:0000256" key="1">
    <source>
        <dbReference type="SAM" id="Phobius"/>
    </source>
</evidence>
<dbReference type="EMBL" id="CP036265">
    <property type="protein sequence ID" value="QDT14424.1"/>
    <property type="molecule type" value="Genomic_DNA"/>
</dbReference>
<dbReference type="SUPFAM" id="SSF54523">
    <property type="entry name" value="Pili subunits"/>
    <property type="match status" value="1"/>
</dbReference>
<organism evidence="3 4">
    <name type="scientific">Alienimonas californiensis</name>
    <dbReference type="NCBI Taxonomy" id="2527989"/>
    <lineage>
        <taxon>Bacteria</taxon>
        <taxon>Pseudomonadati</taxon>
        <taxon>Planctomycetota</taxon>
        <taxon>Planctomycetia</taxon>
        <taxon>Planctomycetales</taxon>
        <taxon>Planctomycetaceae</taxon>
        <taxon>Alienimonas</taxon>
    </lineage>
</organism>
<feature type="domain" description="DUF1559" evidence="2">
    <location>
        <begin position="50"/>
        <end position="336"/>
    </location>
</feature>
<dbReference type="NCBIfam" id="TIGR04294">
    <property type="entry name" value="pre_pil_HX9DG"/>
    <property type="match status" value="1"/>
</dbReference>
<keyword evidence="4" id="KW-1185">Reference proteome</keyword>
<dbReference type="InterPro" id="IPR027558">
    <property type="entry name" value="Pre_pil_HX9DG_C"/>
</dbReference>
<proteinExistence type="predicted"/>
<dbReference type="InterPro" id="IPR045584">
    <property type="entry name" value="Pilin-like"/>
</dbReference>
<evidence type="ECO:0000259" key="2">
    <source>
        <dbReference type="Pfam" id="PF07596"/>
    </source>
</evidence>